<evidence type="ECO:0000256" key="1">
    <source>
        <dbReference type="SAM" id="MobiDB-lite"/>
    </source>
</evidence>
<dbReference type="RefSeq" id="WP_210319795.1">
    <property type="nucleotide sequence ID" value="NZ_BNCG01000002.1"/>
</dbReference>
<dbReference type="SUPFAM" id="SSF53474">
    <property type="entry name" value="alpha/beta-Hydrolases"/>
    <property type="match status" value="1"/>
</dbReference>
<dbReference type="Pfam" id="PF12697">
    <property type="entry name" value="Abhydrolase_6"/>
    <property type="match status" value="1"/>
</dbReference>
<gene>
    <name evidence="3" type="ORF">ACFONL_05625</name>
</gene>
<dbReference type="Gene3D" id="3.40.50.1820">
    <property type="entry name" value="alpha/beta hydrolase"/>
    <property type="match status" value="1"/>
</dbReference>
<evidence type="ECO:0000313" key="3">
    <source>
        <dbReference type="EMBL" id="MFC3636863.1"/>
    </source>
</evidence>
<dbReference type="EMBL" id="JBHRYC010000026">
    <property type="protein sequence ID" value="MFC3636863.1"/>
    <property type="molecule type" value="Genomic_DNA"/>
</dbReference>
<protein>
    <submittedName>
        <fullName evidence="3">Alpha/beta fold hydrolase</fullName>
    </submittedName>
</protein>
<organism evidence="3 4">
    <name type="scientific">Camelimonas fluminis</name>
    <dbReference type="NCBI Taxonomy" id="1576911"/>
    <lineage>
        <taxon>Bacteria</taxon>
        <taxon>Pseudomonadati</taxon>
        <taxon>Pseudomonadota</taxon>
        <taxon>Alphaproteobacteria</taxon>
        <taxon>Hyphomicrobiales</taxon>
        <taxon>Chelatococcaceae</taxon>
        <taxon>Camelimonas</taxon>
    </lineage>
</organism>
<dbReference type="InterPro" id="IPR052897">
    <property type="entry name" value="Sec-Metab_Biosynth_Hydrolase"/>
</dbReference>
<dbReference type="InterPro" id="IPR029058">
    <property type="entry name" value="AB_hydrolase_fold"/>
</dbReference>
<accession>A0ABV7UE62</accession>
<sequence length="435" mass="43526">MAATAIPAKVGAAFAAGMTPDSKLRPSALRQQGPQRRRAHAARICLGLASLSLAALLVMAAPAAHAEDGGPTANTSQSVASPSPATPSGAGDRKPEAPATAPPATSPTTSPAGGASASPAHPSPEAAGAREGAGATSPAGRGPLPAAAQDAPGSVAPGSATPNPAAPGTAGAAPAAVKAEISPTVILVHSELLDASAWRGVIPLLQRAGVNALAVQLPLNSMWADVAVVQRALAIVKGPVILVGHSWGGVIITEAGVDRKVAALVYVAAMAPDVGQSFIDRLRNAPRGPGLAKLLTDSSGFVRLADDAFATDFGQDLDAAQNRLLAATQAPVFGKVFEERVNNAAWKNLPVWYVVASNDRLLDPGAQQTEAGRIKARTVSTPASHAVVLSQPDVVARAILDAVAAVKAGASAGHDGAAQQLQPLSPPVQPETPKK</sequence>
<evidence type="ECO:0000313" key="4">
    <source>
        <dbReference type="Proteomes" id="UP001595704"/>
    </source>
</evidence>
<proteinExistence type="predicted"/>
<dbReference type="PANTHER" id="PTHR37017">
    <property type="entry name" value="AB HYDROLASE-1 DOMAIN-CONTAINING PROTEIN-RELATED"/>
    <property type="match status" value="1"/>
</dbReference>
<name>A0ABV7UE62_9HYPH</name>
<feature type="region of interest" description="Disordered" evidence="1">
    <location>
        <begin position="66"/>
        <end position="171"/>
    </location>
</feature>
<feature type="compositionally biased region" description="Low complexity" evidence="1">
    <location>
        <begin position="156"/>
        <end position="171"/>
    </location>
</feature>
<dbReference type="InterPro" id="IPR000073">
    <property type="entry name" value="AB_hydrolase_1"/>
</dbReference>
<dbReference type="Proteomes" id="UP001595704">
    <property type="component" value="Unassembled WGS sequence"/>
</dbReference>
<feature type="compositionally biased region" description="Pro residues" evidence="1">
    <location>
        <begin position="424"/>
        <end position="435"/>
    </location>
</feature>
<feature type="region of interest" description="Disordered" evidence="1">
    <location>
        <begin position="414"/>
        <end position="435"/>
    </location>
</feature>
<keyword evidence="4" id="KW-1185">Reference proteome</keyword>
<evidence type="ECO:0000259" key="2">
    <source>
        <dbReference type="Pfam" id="PF12697"/>
    </source>
</evidence>
<comment type="caution">
    <text evidence="3">The sequence shown here is derived from an EMBL/GenBank/DDBJ whole genome shotgun (WGS) entry which is preliminary data.</text>
</comment>
<dbReference type="PANTHER" id="PTHR37017:SF11">
    <property type="entry name" value="ESTERASE_LIPASE_THIOESTERASE DOMAIN-CONTAINING PROTEIN"/>
    <property type="match status" value="1"/>
</dbReference>
<reference evidence="4" key="1">
    <citation type="journal article" date="2019" name="Int. J. Syst. Evol. Microbiol.">
        <title>The Global Catalogue of Microorganisms (GCM) 10K type strain sequencing project: providing services to taxonomists for standard genome sequencing and annotation.</title>
        <authorList>
            <consortium name="The Broad Institute Genomics Platform"/>
            <consortium name="The Broad Institute Genome Sequencing Center for Infectious Disease"/>
            <person name="Wu L."/>
            <person name="Ma J."/>
        </authorList>
    </citation>
    <scope>NUCLEOTIDE SEQUENCE [LARGE SCALE GENOMIC DNA]</scope>
    <source>
        <strain evidence="4">KCTC 42282</strain>
    </source>
</reference>
<dbReference type="GO" id="GO:0016787">
    <property type="term" value="F:hydrolase activity"/>
    <property type="evidence" value="ECO:0007669"/>
    <property type="project" value="UniProtKB-KW"/>
</dbReference>
<keyword evidence="3" id="KW-0378">Hydrolase</keyword>
<feature type="compositionally biased region" description="Polar residues" evidence="1">
    <location>
        <begin position="72"/>
        <end position="83"/>
    </location>
</feature>
<feature type="compositionally biased region" description="Low complexity" evidence="1">
    <location>
        <begin position="106"/>
        <end position="135"/>
    </location>
</feature>
<feature type="domain" description="AB hydrolase-1" evidence="2">
    <location>
        <begin position="185"/>
        <end position="398"/>
    </location>
</feature>